<dbReference type="Proteomes" id="UP001148629">
    <property type="component" value="Unassembled WGS sequence"/>
</dbReference>
<name>A0ACC1SWU1_9HYPO</name>
<proteinExistence type="predicted"/>
<gene>
    <name evidence="1" type="ORF">NM208_g1219</name>
</gene>
<comment type="caution">
    <text evidence="1">The sequence shown here is derived from an EMBL/GenBank/DDBJ whole genome shotgun (WGS) entry which is preliminary data.</text>
</comment>
<accession>A0ACC1SWU1</accession>
<reference evidence="1" key="1">
    <citation type="submission" date="2022-08" db="EMBL/GenBank/DDBJ databases">
        <title>Genome Sequence of Fusarium decemcellulare.</title>
        <authorList>
            <person name="Buettner E."/>
        </authorList>
    </citation>
    <scope>NUCLEOTIDE SEQUENCE</scope>
    <source>
        <strain evidence="1">Babe19</strain>
    </source>
</reference>
<keyword evidence="2" id="KW-1185">Reference proteome</keyword>
<organism evidence="1 2">
    <name type="scientific">Fusarium decemcellulare</name>
    <dbReference type="NCBI Taxonomy" id="57161"/>
    <lineage>
        <taxon>Eukaryota</taxon>
        <taxon>Fungi</taxon>
        <taxon>Dikarya</taxon>
        <taxon>Ascomycota</taxon>
        <taxon>Pezizomycotina</taxon>
        <taxon>Sordariomycetes</taxon>
        <taxon>Hypocreomycetidae</taxon>
        <taxon>Hypocreales</taxon>
        <taxon>Nectriaceae</taxon>
        <taxon>Fusarium</taxon>
        <taxon>Fusarium decemcellulare species complex</taxon>
    </lineage>
</organism>
<sequence length="477" mass="53597">MTKFLKFDRDAVLTDPRLPNLYHTISDLAYQFAALGRIDTATTLISLLLSEYSSDWQLSQIRHLKFAFAETNQWPDEIPPEDRTEEALGEISVQESPHLGDDSSDQDDESRLQKLLEHAVKTDPRDGRFVMGQSSALADALALAIRLASGRTSSIQEIEADEKVQEALGYASQRPDDRHVIQYLTERRVNWRLLSTGALARKIGVDTEKLDALAQDVVATFTERFKNGRKAHESESKSLKELLDDLSRNTKANGVGFYNEMGWKVPASLYVDPPATDGQILAVEKNFGTTLPKDYKEFLKLSNGFGGTWNGGFLEPALFKVDEIDWVETYRVGIPLGLHETPNGIMDLELPGGQEWPGVPEKAIRLGTMDIFDVWLISPDDVKKAVKAYKEIMNSPETPESVKQQTMKLLVSKYGSWEDFEKLDWVVVEPDEGESSIHGSFTQFLQHRLRESETGDLEEEEKSGARSIALRCMADKP</sequence>
<dbReference type="EMBL" id="JANRMS010000061">
    <property type="protein sequence ID" value="KAJ3547997.1"/>
    <property type="molecule type" value="Genomic_DNA"/>
</dbReference>
<evidence type="ECO:0000313" key="1">
    <source>
        <dbReference type="EMBL" id="KAJ3547997.1"/>
    </source>
</evidence>
<protein>
    <submittedName>
        <fullName evidence="1">Uncharacterized protein</fullName>
    </submittedName>
</protein>
<evidence type="ECO:0000313" key="2">
    <source>
        <dbReference type="Proteomes" id="UP001148629"/>
    </source>
</evidence>